<feature type="transmembrane region" description="Helical" evidence="1">
    <location>
        <begin position="251"/>
        <end position="268"/>
    </location>
</feature>
<dbReference type="RefSeq" id="XP_027193782.1">
    <property type="nucleotide sequence ID" value="XM_027337981.1"/>
</dbReference>
<feature type="transmembrane region" description="Helical" evidence="1">
    <location>
        <begin position="12"/>
        <end position="30"/>
    </location>
</feature>
<gene>
    <name evidence="3" type="primary">LOC113788522</name>
</gene>
<keyword evidence="2" id="KW-1185">Reference proteome</keyword>
<keyword evidence="1" id="KW-0812">Transmembrane</keyword>
<sequence>MLDTNRCDLIVMEILFTCIILEFLWTVYFVETLEYRSSFLTFFTVDLPKFEPKIDEQMRQILIKFQAIVNFIVTGVYLNLIILIACFSVLVPLISCLPSYNEQCTKNLLQWLVHLQWQSKFKRYSQIRQSIKTNLFIQSMTYNRLGFTCGPLFYINKYKFFELLMLNIPWILLFYKQISLLINNSHKLSNIVRKISWIRFHKEYIVLYSILARLNQSAMYILFDLEIVNKASAMFACVFYSKQDKMGLNNTSFTLILIFYVLSANLMYHQIATLPEYNAKYKT</sequence>
<keyword evidence="1" id="KW-1133">Transmembrane helix</keyword>
<feature type="transmembrane region" description="Helical" evidence="1">
    <location>
        <begin position="163"/>
        <end position="183"/>
    </location>
</feature>
<feature type="transmembrane region" description="Helical" evidence="1">
    <location>
        <begin position="67"/>
        <end position="91"/>
    </location>
</feature>
<evidence type="ECO:0000313" key="3">
    <source>
        <dbReference type="RefSeq" id="XP_027193782.1"/>
    </source>
</evidence>
<dbReference type="InParanoid" id="A0A6P6XK61"/>
<feature type="transmembrane region" description="Helical" evidence="1">
    <location>
        <begin position="204"/>
        <end position="223"/>
    </location>
</feature>
<evidence type="ECO:0000313" key="2">
    <source>
        <dbReference type="Proteomes" id="UP000515146"/>
    </source>
</evidence>
<reference evidence="3" key="1">
    <citation type="submission" date="2025-08" db="UniProtKB">
        <authorList>
            <consortium name="RefSeq"/>
        </authorList>
    </citation>
    <scope>IDENTIFICATION</scope>
    <source>
        <strain evidence="3">Airmid</strain>
    </source>
</reference>
<evidence type="ECO:0000256" key="1">
    <source>
        <dbReference type="SAM" id="Phobius"/>
    </source>
</evidence>
<dbReference type="Proteomes" id="UP000515146">
    <property type="component" value="Unplaced"/>
</dbReference>
<organism evidence="2 3">
    <name type="scientific">Dermatophagoides pteronyssinus</name>
    <name type="common">European house dust mite</name>
    <dbReference type="NCBI Taxonomy" id="6956"/>
    <lineage>
        <taxon>Eukaryota</taxon>
        <taxon>Metazoa</taxon>
        <taxon>Ecdysozoa</taxon>
        <taxon>Arthropoda</taxon>
        <taxon>Chelicerata</taxon>
        <taxon>Arachnida</taxon>
        <taxon>Acari</taxon>
        <taxon>Acariformes</taxon>
        <taxon>Sarcoptiformes</taxon>
        <taxon>Astigmata</taxon>
        <taxon>Psoroptidia</taxon>
        <taxon>Analgoidea</taxon>
        <taxon>Pyroglyphidae</taxon>
        <taxon>Dermatophagoidinae</taxon>
        <taxon>Dermatophagoides</taxon>
    </lineage>
</organism>
<name>A0A6P6XK61_DERPT</name>
<dbReference type="AlphaFoldDB" id="A0A6P6XK61"/>
<proteinExistence type="predicted"/>
<protein>
    <submittedName>
        <fullName evidence="3">Uncharacterized protein LOC113788522</fullName>
    </submittedName>
</protein>
<dbReference type="KEGG" id="dpte:113788522"/>
<keyword evidence="1" id="KW-0472">Membrane</keyword>
<accession>A0A6P6XK61</accession>